<dbReference type="PANTHER" id="PTHR42795">
    <property type="entry name" value="ALANINE DEHYDROGENASE"/>
    <property type="match status" value="1"/>
</dbReference>
<dbReference type="GO" id="GO:0005886">
    <property type="term" value="C:plasma membrane"/>
    <property type="evidence" value="ECO:0007669"/>
    <property type="project" value="TreeGrafter"/>
</dbReference>
<name>A0A378T5F9_9MYCO</name>
<dbReference type="Pfam" id="PF01262">
    <property type="entry name" value="AlaDh_PNT_C"/>
    <property type="match status" value="1"/>
</dbReference>
<dbReference type="SUPFAM" id="SSF51735">
    <property type="entry name" value="NAD(P)-binding Rossmann-fold domains"/>
    <property type="match status" value="1"/>
</dbReference>
<proteinExistence type="predicted"/>
<dbReference type="AlphaFoldDB" id="A0A378T5F9"/>
<dbReference type="GO" id="GO:0000286">
    <property type="term" value="F:alanine dehydrogenase activity"/>
    <property type="evidence" value="ECO:0007669"/>
    <property type="project" value="UniProtKB-EC"/>
</dbReference>
<dbReference type="InterPro" id="IPR007698">
    <property type="entry name" value="AlaDH/PNT_NAD(H)-bd"/>
</dbReference>
<evidence type="ECO:0000259" key="1">
    <source>
        <dbReference type="Pfam" id="PF01262"/>
    </source>
</evidence>
<accession>A0A378T5F9</accession>
<evidence type="ECO:0000313" key="3">
    <source>
        <dbReference type="Proteomes" id="UP000254945"/>
    </source>
</evidence>
<keyword evidence="2" id="KW-0560">Oxidoreductase</keyword>
<dbReference type="PANTHER" id="PTHR42795:SF1">
    <property type="entry name" value="ALANINE DEHYDROGENASE"/>
    <property type="match status" value="1"/>
</dbReference>
<dbReference type="Gene3D" id="3.40.50.720">
    <property type="entry name" value="NAD(P)-binding Rossmann-like Domain"/>
    <property type="match status" value="1"/>
</dbReference>
<organism evidence="2 3">
    <name type="scientific">Mycolicibacterium senegalense</name>
    <dbReference type="NCBI Taxonomy" id="1796"/>
    <lineage>
        <taxon>Bacteria</taxon>
        <taxon>Bacillati</taxon>
        <taxon>Actinomycetota</taxon>
        <taxon>Actinomycetes</taxon>
        <taxon>Mycobacteriales</taxon>
        <taxon>Mycobacteriaceae</taxon>
        <taxon>Mycolicibacterium</taxon>
    </lineage>
</organism>
<dbReference type="EC" id="1.4.1.1" evidence="2"/>
<dbReference type="GO" id="GO:0006524">
    <property type="term" value="P:alanine catabolic process"/>
    <property type="evidence" value="ECO:0007669"/>
    <property type="project" value="TreeGrafter"/>
</dbReference>
<protein>
    <submittedName>
        <fullName evidence="2">L-alanine dehydrogenase (ALD)</fullName>
        <ecNumber evidence="2">1.4.1.1</ecNumber>
    </submittedName>
</protein>
<gene>
    <name evidence="2" type="primary">ald_2</name>
    <name evidence="2" type="ORF">NCTC4524_02780</name>
</gene>
<reference evidence="2 3" key="1">
    <citation type="submission" date="2018-06" db="EMBL/GenBank/DDBJ databases">
        <authorList>
            <consortium name="Pathogen Informatics"/>
            <person name="Doyle S."/>
        </authorList>
    </citation>
    <scope>NUCLEOTIDE SEQUENCE [LARGE SCALE GENOMIC DNA]</scope>
    <source>
        <strain evidence="2 3">NCTC4524</strain>
    </source>
</reference>
<dbReference type="Proteomes" id="UP000254945">
    <property type="component" value="Unassembled WGS sequence"/>
</dbReference>
<dbReference type="InterPro" id="IPR036291">
    <property type="entry name" value="NAD(P)-bd_dom_sf"/>
</dbReference>
<sequence>MKPGAVLVDIAIDQGGCFEDSRPTTHDDPTFSVHDTVFYCVANMPGAVPRTSTFALTNATMPYVLKLADKGWKAACADDAALAKGLSTHEGKLLSEQVAADLDMPFTDPATFLA</sequence>
<dbReference type="EMBL" id="UGQQ01000001">
    <property type="protein sequence ID" value="STZ55135.1"/>
    <property type="molecule type" value="Genomic_DNA"/>
</dbReference>
<feature type="domain" description="Alanine dehydrogenase/pyridine nucleotide transhydrogenase NAD(H)-binding" evidence="1">
    <location>
        <begin position="1"/>
        <end position="95"/>
    </location>
</feature>
<evidence type="ECO:0000313" key="2">
    <source>
        <dbReference type="EMBL" id="STZ55135.1"/>
    </source>
</evidence>
<dbReference type="SUPFAM" id="SSF52283">
    <property type="entry name" value="Formate/glycerate dehydrogenase catalytic domain-like"/>
    <property type="match status" value="1"/>
</dbReference>